<dbReference type="GO" id="GO:0030046">
    <property type="term" value="P:parallel actin filament bundle assembly"/>
    <property type="evidence" value="ECO:0007669"/>
    <property type="project" value="TreeGrafter"/>
</dbReference>
<dbReference type="GO" id="GO:0051015">
    <property type="term" value="F:actin filament binding"/>
    <property type="evidence" value="ECO:0007669"/>
    <property type="project" value="TreeGrafter"/>
</dbReference>
<evidence type="ECO:0000313" key="3">
    <source>
        <dbReference type="Proteomes" id="UP000241890"/>
    </source>
</evidence>
<comment type="caution">
    <text evidence="2">The sequence shown here is derived from an EMBL/GenBank/DDBJ whole genome shotgun (WGS) entry which is preliminary data.</text>
</comment>
<dbReference type="AlphaFoldDB" id="A0A2R5GBJ2"/>
<dbReference type="SUPFAM" id="SSF47473">
    <property type="entry name" value="EF-hand"/>
    <property type="match status" value="1"/>
</dbReference>
<dbReference type="InterPro" id="IPR011992">
    <property type="entry name" value="EF-hand-dom_pair"/>
</dbReference>
<dbReference type="Proteomes" id="UP000241890">
    <property type="component" value="Unassembled WGS sequence"/>
</dbReference>
<gene>
    <name evidence="2" type="ORF">FCC1311_033012</name>
</gene>
<dbReference type="GO" id="GO:0051764">
    <property type="term" value="P:actin crosslink formation"/>
    <property type="evidence" value="ECO:0007669"/>
    <property type="project" value="TreeGrafter"/>
</dbReference>
<feature type="domain" description="Calcium-regulated actin-bundling protein C-terminal" evidence="1">
    <location>
        <begin position="161"/>
        <end position="234"/>
    </location>
</feature>
<protein>
    <submittedName>
        <fullName evidence="2">Calcium-binding protein SPEC 1A</fullName>
    </submittedName>
</protein>
<organism evidence="2 3">
    <name type="scientific">Hondaea fermentalgiana</name>
    <dbReference type="NCBI Taxonomy" id="2315210"/>
    <lineage>
        <taxon>Eukaryota</taxon>
        <taxon>Sar</taxon>
        <taxon>Stramenopiles</taxon>
        <taxon>Bigyra</taxon>
        <taxon>Labyrinthulomycetes</taxon>
        <taxon>Thraustochytrida</taxon>
        <taxon>Thraustochytriidae</taxon>
        <taxon>Hondaea</taxon>
    </lineage>
</organism>
<dbReference type="EMBL" id="BEYU01000027">
    <property type="protein sequence ID" value="GBG27078.1"/>
    <property type="molecule type" value="Genomic_DNA"/>
</dbReference>
<keyword evidence="3" id="KW-1185">Reference proteome</keyword>
<dbReference type="InterPro" id="IPR040810">
    <property type="entry name" value="F_actin_bund_C"/>
</dbReference>
<dbReference type="OrthoDB" id="29877at2759"/>
<proteinExistence type="predicted"/>
<sequence length="274" mass="30290">MAAFTDDDEVFLEKFKDLQAESIDEQRDVFTRRFVFSLGDRYSEVFDLATSFKEACTADEGGETLSAAGAANFFQQNGKTRTAIQRKSELKDVDINQDGRTSFIEYLLLHYKIMILTEYFARHHMEPDVDMDNDGVGVTGVGERLVQELFSVPQGLDPELEKMMEEFSIEHAKRKAKIADLEEKVAAGGVKGMAAKNTLTQLQQEDQTAMHAIEARIAAAVKKAVAKARKELDAKTAGAVTDGEAARVAGRGKLAEKAAMFGKRVSQRLSLGRK</sequence>
<evidence type="ECO:0000313" key="2">
    <source>
        <dbReference type="EMBL" id="GBG27078.1"/>
    </source>
</evidence>
<accession>A0A2R5GBJ2</accession>
<dbReference type="InterPro" id="IPR053356">
    <property type="entry name" value="Calcium-reg_actin-bundling"/>
</dbReference>
<dbReference type="GO" id="GO:0030863">
    <property type="term" value="C:cortical cytoskeleton"/>
    <property type="evidence" value="ECO:0007669"/>
    <property type="project" value="TreeGrafter"/>
</dbReference>
<dbReference type="InParanoid" id="A0A2R5GBJ2"/>
<name>A0A2R5GBJ2_9STRA</name>
<dbReference type="PANTHER" id="PTHR37009">
    <property type="entry name" value="EF-HAND DOMAIN-CONTAINING PROTEIN"/>
    <property type="match status" value="1"/>
</dbReference>
<reference evidence="2 3" key="1">
    <citation type="submission" date="2017-12" db="EMBL/GenBank/DDBJ databases">
        <title>Sequencing, de novo assembly and annotation of complete genome of a new Thraustochytrid species, strain FCC1311.</title>
        <authorList>
            <person name="Sedici K."/>
            <person name="Godart F."/>
            <person name="Aiese Cigliano R."/>
            <person name="Sanseverino W."/>
            <person name="Barakat M."/>
            <person name="Ortet P."/>
            <person name="Marechal E."/>
            <person name="Cagnac O."/>
            <person name="Amato A."/>
        </authorList>
    </citation>
    <scope>NUCLEOTIDE SEQUENCE [LARGE SCALE GENOMIC DNA]</scope>
</reference>
<dbReference type="PANTHER" id="PTHR37009:SF2">
    <property type="entry name" value="TOLA PROTEIN"/>
    <property type="match status" value="1"/>
</dbReference>
<evidence type="ECO:0000259" key="1">
    <source>
        <dbReference type="Pfam" id="PF18060"/>
    </source>
</evidence>
<dbReference type="Pfam" id="PF18060">
    <property type="entry name" value="F_actin_bund_C"/>
    <property type="match status" value="1"/>
</dbReference>